<organism evidence="1 2">
    <name type="scientific">Mesorhabditis belari</name>
    <dbReference type="NCBI Taxonomy" id="2138241"/>
    <lineage>
        <taxon>Eukaryota</taxon>
        <taxon>Metazoa</taxon>
        <taxon>Ecdysozoa</taxon>
        <taxon>Nematoda</taxon>
        <taxon>Chromadorea</taxon>
        <taxon>Rhabditida</taxon>
        <taxon>Rhabditina</taxon>
        <taxon>Rhabditomorpha</taxon>
        <taxon>Rhabditoidea</taxon>
        <taxon>Rhabditidae</taxon>
        <taxon>Mesorhabditinae</taxon>
        <taxon>Mesorhabditis</taxon>
    </lineage>
</organism>
<keyword evidence="1" id="KW-1185">Reference proteome</keyword>
<name>A0AAF3EI66_9BILA</name>
<accession>A0AAF3EI66</accession>
<sequence>MVQEIRVSLPFEPMNTQQFQAYWHSILKKPILQEASYLDIVLLEQLPSILKDFPTNAKHFELNSGCQGCSKTDPPGYASFDKDHVKAYFPSWYFDKEAGASQLAFFC</sequence>
<protein>
    <submittedName>
        <fullName evidence="2">Uncharacterized protein</fullName>
    </submittedName>
</protein>
<dbReference type="AlphaFoldDB" id="A0AAF3EI66"/>
<evidence type="ECO:0000313" key="1">
    <source>
        <dbReference type="Proteomes" id="UP000887575"/>
    </source>
</evidence>
<dbReference type="WBParaSite" id="MBELARI_LOCUS13715">
    <property type="protein sequence ID" value="MBELARI_LOCUS13715"/>
    <property type="gene ID" value="MBELARI_LOCUS13715"/>
</dbReference>
<reference evidence="2" key="1">
    <citation type="submission" date="2024-02" db="UniProtKB">
        <authorList>
            <consortium name="WormBaseParasite"/>
        </authorList>
    </citation>
    <scope>IDENTIFICATION</scope>
</reference>
<proteinExistence type="predicted"/>
<dbReference type="Proteomes" id="UP000887575">
    <property type="component" value="Unassembled WGS sequence"/>
</dbReference>
<evidence type="ECO:0000313" key="2">
    <source>
        <dbReference type="WBParaSite" id="MBELARI_LOCUS13715"/>
    </source>
</evidence>